<reference evidence="8" key="3">
    <citation type="submission" date="2015-06" db="UniProtKB">
        <authorList>
            <consortium name="EnsemblMetazoa"/>
        </authorList>
    </citation>
    <scope>IDENTIFICATION</scope>
</reference>
<dbReference type="Gene3D" id="3.40.50.1000">
    <property type="entry name" value="HAD superfamily/HAD-like"/>
    <property type="match status" value="1"/>
</dbReference>
<dbReference type="SUPFAM" id="SSF81665">
    <property type="entry name" value="Calcium ATPase, transmembrane domain M"/>
    <property type="match status" value="1"/>
</dbReference>
<dbReference type="PROSITE" id="PS00154">
    <property type="entry name" value="ATPASE_E1_E2"/>
    <property type="match status" value="1"/>
</dbReference>
<comment type="subcellular location">
    <subcellularLocation>
        <location evidence="1">Membrane</location>
    </subcellularLocation>
</comment>
<evidence type="ECO:0000313" key="7">
    <source>
        <dbReference type="EMBL" id="ELU08548.1"/>
    </source>
</evidence>
<dbReference type="NCBIfam" id="TIGR01494">
    <property type="entry name" value="ATPase_P-type"/>
    <property type="match status" value="1"/>
</dbReference>
<dbReference type="InterPro" id="IPR018303">
    <property type="entry name" value="ATPase_P-typ_P_site"/>
</dbReference>
<reference evidence="9" key="1">
    <citation type="submission" date="2012-12" db="EMBL/GenBank/DDBJ databases">
        <authorList>
            <person name="Hellsten U."/>
            <person name="Grimwood J."/>
            <person name="Chapman J.A."/>
            <person name="Shapiro H."/>
            <person name="Aerts A."/>
            <person name="Otillar R.P."/>
            <person name="Terry A.Y."/>
            <person name="Boore J.L."/>
            <person name="Simakov O."/>
            <person name="Marletaz F."/>
            <person name="Cho S.-J."/>
            <person name="Edsinger-Gonzales E."/>
            <person name="Havlak P."/>
            <person name="Kuo D.-H."/>
            <person name="Larsson T."/>
            <person name="Lv J."/>
            <person name="Arendt D."/>
            <person name="Savage R."/>
            <person name="Osoegawa K."/>
            <person name="de Jong P."/>
            <person name="Lindberg D.R."/>
            <person name="Seaver E.C."/>
            <person name="Weisblat D.A."/>
            <person name="Putnam N.H."/>
            <person name="Grigoriev I.V."/>
            <person name="Rokhsar D.S."/>
        </authorList>
    </citation>
    <scope>NUCLEOTIDE SEQUENCE</scope>
    <source>
        <strain evidence="9">I ESC-2004</strain>
    </source>
</reference>
<dbReference type="Gene3D" id="3.40.1110.10">
    <property type="entry name" value="Calcium-transporting ATPase, cytoplasmic domain N"/>
    <property type="match status" value="1"/>
</dbReference>
<dbReference type="EnsemblMetazoa" id="CapteT119435">
    <property type="protein sequence ID" value="CapteP119435"/>
    <property type="gene ID" value="CapteG119435"/>
</dbReference>
<dbReference type="GO" id="GO:0016887">
    <property type="term" value="F:ATP hydrolysis activity"/>
    <property type="evidence" value="ECO:0007669"/>
    <property type="project" value="InterPro"/>
</dbReference>
<reference evidence="7 9" key="2">
    <citation type="journal article" date="2013" name="Nature">
        <title>Insights into bilaterian evolution from three spiralian genomes.</title>
        <authorList>
            <person name="Simakov O."/>
            <person name="Marletaz F."/>
            <person name="Cho S.J."/>
            <person name="Edsinger-Gonzales E."/>
            <person name="Havlak P."/>
            <person name="Hellsten U."/>
            <person name="Kuo D.H."/>
            <person name="Larsson T."/>
            <person name="Lv J."/>
            <person name="Arendt D."/>
            <person name="Savage R."/>
            <person name="Osoegawa K."/>
            <person name="de Jong P."/>
            <person name="Grimwood J."/>
            <person name="Chapman J.A."/>
            <person name="Shapiro H."/>
            <person name="Aerts A."/>
            <person name="Otillar R.P."/>
            <person name="Terry A.Y."/>
            <person name="Boore J.L."/>
            <person name="Grigoriev I.V."/>
            <person name="Lindberg D.R."/>
            <person name="Seaver E.C."/>
            <person name="Weisblat D.A."/>
            <person name="Putnam N.H."/>
            <person name="Rokhsar D.S."/>
        </authorList>
    </citation>
    <scope>NUCLEOTIDE SEQUENCE</scope>
    <source>
        <strain evidence="7 9">I ESC-2004</strain>
    </source>
</reference>
<evidence type="ECO:0000256" key="6">
    <source>
        <dbReference type="SAM" id="Phobius"/>
    </source>
</evidence>
<evidence type="ECO:0000256" key="2">
    <source>
        <dbReference type="ARBA" id="ARBA00006024"/>
    </source>
</evidence>
<evidence type="ECO:0000313" key="8">
    <source>
        <dbReference type="EnsemblMetazoa" id="CapteP119435"/>
    </source>
</evidence>
<keyword evidence="3 6" id="KW-0812">Transmembrane</keyword>
<dbReference type="InterPro" id="IPR051014">
    <property type="entry name" value="Cation_Transport_ATPase_IB"/>
</dbReference>
<dbReference type="EMBL" id="KB298962">
    <property type="protein sequence ID" value="ELU08548.1"/>
    <property type="molecule type" value="Genomic_DNA"/>
</dbReference>
<dbReference type="InterPro" id="IPR023298">
    <property type="entry name" value="ATPase_P-typ_TM_dom_sf"/>
</dbReference>
<keyword evidence="5 6" id="KW-0472">Membrane</keyword>
<keyword evidence="9" id="KW-1185">Reference proteome</keyword>
<dbReference type="GO" id="GO:0005524">
    <property type="term" value="F:ATP binding"/>
    <property type="evidence" value="ECO:0007669"/>
    <property type="project" value="InterPro"/>
</dbReference>
<dbReference type="InterPro" id="IPR001757">
    <property type="entry name" value="P_typ_ATPase"/>
</dbReference>
<dbReference type="EMBL" id="AMQN01042270">
    <property type="status" value="NOT_ANNOTATED_CDS"/>
    <property type="molecule type" value="Genomic_DNA"/>
</dbReference>
<evidence type="ECO:0000256" key="3">
    <source>
        <dbReference type="ARBA" id="ARBA00022692"/>
    </source>
</evidence>
<protein>
    <recommendedName>
        <fullName evidence="10">HMA domain-containing protein</fullName>
    </recommendedName>
</protein>
<dbReference type="HOGENOM" id="CLU_136563_0_0_1"/>
<organism evidence="7">
    <name type="scientific">Capitella teleta</name>
    <name type="common">Polychaete worm</name>
    <dbReference type="NCBI Taxonomy" id="283909"/>
    <lineage>
        <taxon>Eukaryota</taxon>
        <taxon>Metazoa</taxon>
        <taxon>Spiralia</taxon>
        <taxon>Lophotrochozoa</taxon>
        <taxon>Annelida</taxon>
        <taxon>Polychaeta</taxon>
        <taxon>Sedentaria</taxon>
        <taxon>Scolecida</taxon>
        <taxon>Capitellidae</taxon>
        <taxon>Capitella</taxon>
    </lineage>
</organism>
<dbReference type="InterPro" id="IPR023214">
    <property type="entry name" value="HAD_sf"/>
</dbReference>
<feature type="transmembrane region" description="Helical" evidence="6">
    <location>
        <begin position="51"/>
        <end position="71"/>
    </location>
</feature>
<gene>
    <name evidence="7" type="ORF">CAPTEDRAFT_119435</name>
</gene>
<evidence type="ECO:0000256" key="1">
    <source>
        <dbReference type="ARBA" id="ARBA00004370"/>
    </source>
</evidence>
<dbReference type="OMA" id="RINESMI"/>
<dbReference type="Gene3D" id="1.20.1110.10">
    <property type="entry name" value="Calcium-transporting ATPase, transmembrane domain"/>
    <property type="match status" value="1"/>
</dbReference>
<evidence type="ECO:0000256" key="4">
    <source>
        <dbReference type="ARBA" id="ARBA00022989"/>
    </source>
</evidence>
<feature type="non-terminal residue" evidence="7">
    <location>
        <position position="166"/>
    </location>
</feature>
<dbReference type="Proteomes" id="UP000014760">
    <property type="component" value="Unassembled WGS sequence"/>
</dbReference>
<keyword evidence="4 6" id="KW-1133">Transmembrane helix</keyword>
<name>R7UR39_CAPTE</name>
<evidence type="ECO:0000256" key="5">
    <source>
        <dbReference type="ARBA" id="ARBA00023136"/>
    </source>
</evidence>
<dbReference type="PANTHER" id="PTHR48085">
    <property type="entry name" value="CADMIUM/ZINC-TRANSPORTING ATPASE HMA2-RELATED"/>
    <property type="match status" value="1"/>
</dbReference>
<evidence type="ECO:0000313" key="9">
    <source>
        <dbReference type="Proteomes" id="UP000014760"/>
    </source>
</evidence>
<dbReference type="STRING" id="283909.R7UR39"/>
<comment type="similarity">
    <text evidence="2">Belongs to the cation transport ATPase (P-type) (TC 3.A.3) family. Type IB subfamily.</text>
</comment>
<dbReference type="AlphaFoldDB" id="R7UR39"/>
<dbReference type="InterPro" id="IPR023299">
    <property type="entry name" value="ATPase_P-typ_cyto_dom_N"/>
</dbReference>
<dbReference type="PANTHER" id="PTHR48085:SF5">
    <property type="entry name" value="CADMIUM_ZINC-TRANSPORTING ATPASE HMA4-RELATED"/>
    <property type="match status" value="1"/>
</dbReference>
<dbReference type="GO" id="GO:0015086">
    <property type="term" value="F:cadmium ion transmembrane transporter activity"/>
    <property type="evidence" value="ECO:0007669"/>
    <property type="project" value="TreeGrafter"/>
</dbReference>
<proteinExistence type="inferred from homology"/>
<dbReference type="OrthoDB" id="6286855at2759"/>
<dbReference type="GO" id="GO:0016020">
    <property type="term" value="C:membrane"/>
    <property type="evidence" value="ECO:0007669"/>
    <property type="project" value="UniProtKB-SubCell"/>
</dbReference>
<feature type="transmembrane region" description="Helical" evidence="6">
    <location>
        <begin position="83"/>
        <end position="107"/>
    </location>
</feature>
<evidence type="ECO:0008006" key="10">
    <source>
        <dbReference type="Google" id="ProtNLM"/>
    </source>
</evidence>
<sequence>MAGSLSVDRVARFKVISKPGESAVDRIIRLIEEAEERKAPVERFIDAFSRWYTPLMMLMAVLVSLLPPLAFGEPWVEWIYKALTLLLIACPCALVISTPAAVTSALARASRNGSLIKGGAALELLGSVKTVAFDKTGTLTEGKPVVTHIESFNHSDQDVMRLAAAI</sequence>
<accession>R7UR39</accession>